<keyword evidence="4" id="KW-1185">Reference proteome</keyword>
<accession>A0A5R8QC97</accession>
<feature type="signal peptide" evidence="2">
    <location>
        <begin position="1"/>
        <end position="24"/>
    </location>
</feature>
<dbReference type="OrthoDB" id="9946654at2"/>
<dbReference type="AlphaFoldDB" id="A0A5R8QC97"/>
<feature type="chain" id="PRO_5024372739" evidence="2">
    <location>
        <begin position="25"/>
        <end position="213"/>
    </location>
</feature>
<protein>
    <submittedName>
        <fullName evidence="3">Uncharacterized protein</fullName>
    </submittedName>
</protein>
<evidence type="ECO:0000313" key="4">
    <source>
        <dbReference type="Proteomes" id="UP000306912"/>
    </source>
</evidence>
<comment type="caution">
    <text evidence="3">The sequence shown here is derived from an EMBL/GenBank/DDBJ whole genome shotgun (WGS) entry which is preliminary data.</text>
</comment>
<gene>
    <name evidence="3" type="ORF">FEZ08_07125</name>
</gene>
<evidence type="ECO:0000313" key="3">
    <source>
        <dbReference type="EMBL" id="TLG73896.1"/>
    </source>
</evidence>
<evidence type="ECO:0000256" key="1">
    <source>
        <dbReference type="SAM" id="Phobius"/>
    </source>
</evidence>
<keyword evidence="2" id="KW-0732">Signal</keyword>
<name>A0A5R8QC97_9FIRM</name>
<evidence type="ECO:0000256" key="2">
    <source>
        <dbReference type="SAM" id="SignalP"/>
    </source>
</evidence>
<dbReference type="Proteomes" id="UP000306912">
    <property type="component" value="Unassembled WGS sequence"/>
</dbReference>
<keyword evidence="1" id="KW-1133">Transmembrane helix</keyword>
<dbReference type="InParanoid" id="A0A5R8QC97"/>
<organism evidence="3 4">
    <name type="scientific">Culicoidibacter larvae</name>
    <dbReference type="NCBI Taxonomy" id="2579976"/>
    <lineage>
        <taxon>Bacteria</taxon>
        <taxon>Bacillati</taxon>
        <taxon>Bacillota</taxon>
        <taxon>Culicoidibacteria</taxon>
        <taxon>Culicoidibacterales</taxon>
        <taxon>Culicoidibacteraceae</taxon>
        <taxon>Culicoidibacter</taxon>
    </lineage>
</organism>
<dbReference type="RefSeq" id="WP_138191035.1">
    <property type="nucleotide sequence ID" value="NZ_VBWP01000005.1"/>
</dbReference>
<keyword evidence="1" id="KW-0812">Transmembrane</keyword>
<keyword evidence="1" id="KW-0472">Membrane</keyword>
<sequence>MIKKLFMALFISLMLTAVPGTVYGFVDDQLQENYDEAGTYPIEVSAVDKNGTVVKKTIYVTVLFEKTVINKEVQEAIDAHDVLVESGVFRQLSNDDLIRITNAHAWQTNDGSTVPITSVLTHVIDEAAGKYQVTFATELGSAITVNVYETDKKILPVSNIYLNPEDFGIINNFQTFFFFILLLILVPIIIFVVQYYIIRREQKEVEDLLYREQ</sequence>
<proteinExistence type="predicted"/>
<reference evidence="3 4" key="1">
    <citation type="submission" date="2019-05" db="EMBL/GenBank/DDBJ databases">
        <title>Culicoidintestinum kansasii gen. nov., sp. nov. from the gastrointestinal tract of the biting midge, Culicoides sonorensis.</title>
        <authorList>
            <person name="Neupane S."/>
            <person name="Ghosh A."/>
            <person name="Gunther S."/>
            <person name="Martin K."/>
            <person name="Zurek L."/>
        </authorList>
    </citation>
    <scope>NUCLEOTIDE SEQUENCE [LARGE SCALE GENOMIC DNA]</scope>
    <source>
        <strain evidence="3 4">CS-1</strain>
    </source>
</reference>
<dbReference type="EMBL" id="VBWP01000005">
    <property type="protein sequence ID" value="TLG73896.1"/>
    <property type="molecule type" value="Genomic_DNA"/>
</dbReference>
<feature type="transmembrane region" description="Helical" evidence="1">
    <location>
        <begin position="176"/>
        <end position="198"/>
    </location>
</feature>